<protein>
    <submittedName>
        <fullName evidence="7">Cell wall-associated NlpC family hydrolase</fullName>
    </submittedName>
</protein>
<evidence type="ECO:0000256" key="5">
    <source>
        <dbReference type="SAM" id="SignalP"/>
    </source>
</evidence>
<proteinExistence type="inferred from homology"/>
<evidence type="ECO:0000256" key="2">
    <source>
        <dbReference type="ARBA" id="ARBA00022670"/>
    </source>
</evidence>
<dbReference type="Pfam" id="PF00877">
    <property type="entry name" value="NLPC_P60"/>
    <property type="match status" value="1"/>
</dbReference>
<dbReference type="InterPro" id="IPR036365">
    <property type="entry name" value="PGBD-like_sf"/>
</dbReference>
<dbReference type="RefSeq" id="WP_109690976.1">
    <property type="nucleotide sequence ID" value="NZ_QGGL01000021.1"/>
</dbReference>
<keyword evidence="2" id="KW-0645">Protease</keyword>
<name>A0A316D463_9BACL</name>
<evidence type="ECO:0000313" key="8">
    <source>
        <dbReference type="Proteomes" id="UP000245634"/>
    </source>
</evidence>
<dbReference type="PANTHER" id="PTHR47053:SF1">
    <property type="entry name" value="MUREIN DD-ENDOPEPTIDASE MEPH-RELATED"/>
    <property type="match status" value="1"/>
</dbReference>
<feature type="signal peptide" evidence="5">
    <location>
        <begin position="1"/>
        <end position="32"/>
    </location>
</feature>
<sequence length="228" mass="24574">MKKILRTLVLTSISMLAIAPIVATVPSKAAHAATSAYSTLATGMSGPLVSGLQTDLNTLGYYTYPSITGFYGSVTAQSVKDFQFAYGLNADGIAGPLTQQNIDNALVKKDIVADSYQYIGIPYLWGGTTTKGFDCSGFVYYMFNSHGVPIQRTTSAQMYTWGTPIAQNKLMPGDLVFYSLSQNGQVSHVGIYIGNGQFMSALSSKGIYAQALNNTYWAPKYIGAKRIF</sequence>
<accession>A0A316D463</accession>
<comment type="similarity">
    <text evidence="1">Belongs to the peptidase C40 family.</text>
</comment>
<dbReference type="AlphaFoldDB" id="A0A316D463"/>
<dbReference type="Proteomes" id="UP000245634">
    <property type="component" value="Unassembled WGS sequence"/>
</dbReference>
<gene>
    <name evidence="7" type="ORF">C7459_12153</name>
</gene>
<dbReference type="InterPro" id="IPR051202">
    <property type="entry name" value="Peptidase_C40"/>
</dbReference>
<keyword evidence="5" id="KW-0732">Signal</keyword>
<keyword evidence="3 7" id="KW-0378">Hydrolase</keyword>
<dbReference type="GO" id="GO:0008234">
    <property type="term" value="F:cysteine-type peptidase activity"/>
    <property type="evidence" value="ECO:0007669"/>
    <property type="project" value="UniProtKB-KW"/>
</dbReference>
<keyword evidence="4" id="KW-0788">Thiol protease</keyword>
<dbReference type="PANTHER" id="PTHR47053">
    <property type="entry name" value="MUREIN DD-ENDOPEPTIDASE MEPH-RELATED"/>
    <property type="match status" value="1"/>
</dbReference>
<comment type="caution">
    <text evidence="7">The sequence shown here is derived from an EMBL/GenBank/DDBJ whole genome shotgun (WGS) entry which is preliminary data.</text>
</comment>
<reference evidence="7 8" key="1">
    <citation type="submission" date="2018-05" db="EMBL/GenBank/DDBJ databases">
        <title>Genomic Encyclopedia of Type Strains, Phase IV (KMG-IV): sequencing the most valuable type-strain genomes for metagenomic binning, comparative biology and taxonomic classification.</title>
        <authorList>
            <person name="Goeker M."/>
        </authorList>
    </citation>
    <scope>NUCLEOTIDE SEQUENCE [LARGE SCALE GENOMIC DNA]</scope>
    <source>
        <strain evidence="7 8">DSM 18773</strain>
    </source>
</reference>
<dbReference type="Gene3D" id="1.10.101.10">
    <property type="entry name" value="PGBD-like superfamily/PGBD"/>
    <property type="match status" value="1"/>
</dbReference>
<dbReference type="EMBL" id="QGGL01000021">
    <property type="protein sequence ID" value="PWK05990.1"/>
    <property type="molecule type" value="Genomic_DNA"/>
</dbReference>
<dbReference type="Pfam" id="PF01471">
    <property type="entry name" value="PG_binding_1"/>
    <property type="match status" value="1"/>
</dbReference>
<dbReference type="OrthoDB" id="9813368at2"/>
<dbReference type="SUPFAM" id="SSF54001">
    <property type="entry name" value="Cysteine proteinases"/>
    <property type="match status" value="1"/>
</dbReference>
<dbReference type="GO" id="GO:0006508">
    <property type="term" value="P:proteolysis"/>
    <property type="evidence" value="ECO:0007669"/>
    <property type="project" value="UniProtKB-KW"/>
</dbReference>
<dbReference type="PROSITE" id="PS51935">
    <property type="entry name" value="NLPC_P60"/>
    <property type="match status" value="1"/>
</dbReference>
<evidence type="ECO:0000313" key="7">
    <source>
        <dbReference type="EMBL" id="PWK05990.1"/>
    </source>
</evidence>
<dbReference type="Gene3D" id="3.90.1720.10">
    <property type="entry name" value="endopeptidase domain like (from Nostoc punctiforme)"/>
    <property type="match status" value="1"/>
</dbReference>
<evidence type="ECO:0000259" key="6">
    <source>
        <dbReference type="PROSITE" id="PS51935"/>
    </source>
</evidence>
<dbReference type="SUPFAM" id="SSF47090">
    <property type="entry name" value="PGBD-like"/>
    <property type="match status" value="1"/>
</dbReference>
<organism evidence="7 8">
    <name type="scientific">Tumebacillus permanentifrigoris</name>
    <dbReference type="NCBI Taxonomy" id="378543"/>
    <lineage>
        <taxon>Bacteria</taxon>
        <taxon>Bacillati</taxon>
        <taxon>Bacillota</taxon>
        <taxon>Bacilli</taxon>
        <taxon>Bacillales</taxon>
        <taxon>Alicyclobacillaceae</taxon>
        <taxon>Tumebacillus</taxon>
    </lineage>
</organism>
<dbReference type="InterPro" id="IPR000064">
    <property type="entry name" value="NLP_P60_dom"/>
</dbReference>
<evidence type="ECO:0000256" key="3">
    <source>
        <dbReference type="ARBA" id="ARBA00022801"/>
    </source>
</evidence>
<keyword evidence="8" id="KW-1185">Reference proteome</keyword>
<dbReference type="InterPro" id="IPR036366">
    <property type="entry name" value="PGBDSf"/>
</dbReference>
<dbReference type="InterPro" id="IPR038765">
    <property type="entry name" value="Papain-like_cys_pep_sf"/>
</dbReference>
<evidence type="ECO:0000256" key="4">
    <source>
        <dbReference type="ARBA" id="ARBA00022807"/>
    </source>
</evidence>
<feature type="domain" description="NlpC/P60" evidence="6">
    <location>
        <begin position="105"/>
        <end position="228"/>
    </location>
</feature>
<evidence type="ECO:0000256" key="1">
    <source>
        <dbReference type="ARBA" id="ARBA00007074"/>
    </source>
</evidence>
<feature type="chain" id="PRO_5016233397" evidence="5">
    <location>
        <begin position="33"/>
        <end position="228"/>
    </location>
</feature>
<dbReference type="InterPro" id="IPR002477">
    <property type="entry name" value="Peptidoglycan-bd-like"/>
</dbReference>